<keyword evidence="3" id="KW-1185">Reference proteome</keyword>
<reference evidence="2" key="1">
    <citation type="journal article" date="2014" name="Int. J. Syst. Evol. Microbiol.">
        <title>Complete genome sequence of Corynebacterium casei LMG S-19264T (=DSM 44701T), isolated from a smear-ripened cheese.</title>
        <authorList>
            <consortium name="US DOE Joint Genome Institute (JGI-PGF)"/>
            <person name="Walter F."/>
            <person name="Albersmeier A."/>
            <person name="Kalinowski J."/>
            <person name="Ruckert C."/>
        </authorList>
    </citation>
    <scope>NUCLEOTIDE SEQUENCE</scope>
    <source>
        <strain evidence="2">CGMCC 1.15388</strain>
    </source>
</reference>
<sequence>MDAEITHESLDGAASDVPAAEAIVLAVEHDVHLPGTEHSEVGAVDLRDLFFEDLVPDCPRGANQKVGWEQGLSEKESWEAGRGVWRLDAARALDQGEVQIINSDGTIVAVAEITGIIKHGDRREVQGRLLDGDPRVGTQTAIPYPSRNPISYDD</sequence>
<organism evidence="2 3">
    <name type="scientific">Nesterenkonia cremea</name>
    <dbReference type="NCBI Taxonomy" id="1882340"/>
    <lineage>
        <taxon>Bacteria</taxon>
        <taxon>Bacillati</taxon>
        <taxon>Actinomycetota</taxon>
        <taxon>Actinomycetes</taxon>
        <taxon>Micrococcales</taxon>
        <taxon>Micrococcaceae</taxon>
        <taxon>Nesterenkonia</taxon>
    </lineage>
</organism>
<evidence type="ECO:0000313" key="2">
    <source>
        <dbReference type="EMBL" id="GGE78439.1"/>
    </source>
</evidence>
<evidence type="ECO:0000256" key="1">
    <source>
        <dbReference type="SAM" id="MobiDB-lite"/>
    </source>
</evidence>
<comment type="caution">
    <text evidence="2">The sequence shown here is derived from an EMBL/GenBank/DDBJ whole genome shotgun (WGS) entry which is preliminary data.</text>
</comment>
<reference evidence="2" key="2">
    <citation type="submission" date="2020-09" db="EMBL/GenBank/DDBJ databases">
        <authorList>
            <person name="Sun Q."/>
            <person name="Zhou Y."/>
        </authorList>
    </citation>
    <scope>NUCLEOTIDE SEQUENCE</scope>
    <source>
        <strain evidence="2">CGMCC 1.15388</strain>
    </source>
</reference>
<proteinExistence type="predicted"/>
<dbReference type="RefSeq" id="WP_229659046.1">
    <property type="nucleotide sequence ID" value="NZ_BMIS01000019.1"/>
</dbReference>
<feature type="region of interest" description="Disordered" evidence="1">
    <location>
        <begin position="130"/>
        <end position="154"/>
    </location>
</feature>
<dbReference type="Proteomes" id="UP000633136">
    <property type="component" value="Unassembled WGS sequence"/>
</dbReference>
<evidence type="ECO:0000313" key="3">
    <source>
        <dbReference type="Proteomes" id="UP000633136"/>
    </source>
</evidence>
<dbReference type="AlphaFoldDB" id="A0A917ES18"/>
<gene>
    <name evidence="2" type="ORF">GCM10011401_27100</name>
</gene>
<name>A0A917ES18_9MICC</name>
<protein>
    <submittedName>
        <fullName evidence="2">Uncharacterized protein</fullName>
    </submittedName>
</protein>
<dbReference type="EMBL" id="BMIS01000019">
    <property type="protein sequence ID" value="GGE78439.1"/>
    <property type="molecule type" value="Genomic_DNA"/>
</dbReference>
<accession>A0A917ES18</accession>